<comment type="cofactor">
    <cofactor evidence="1 14">
        <name>heme</name>
        <dbReference type="ChEBI" id="CHEBI:30413"/>
    </cofactor>
</comment>
<evidence type="ECO:0000256" key="9">
    <source>
        <dbReference type="ARBA" id="ARBA00022848"/>
    </source>
</evidence>
<comment type="subcellular location">
    <subcellularLocation>
        <location evidence="4">Endoplasmic reticulum membrane</location>
        <topology evidence="4">Peripheral membrane protein</topology>
    </subcellularLocation>
    <subcellularLocation>
        <location evidence="3">Microsome membrane</location>
        <topology evidence="3">Peripheral membrane protein</topology>
    </subcellularLocation>
</comment>
<evidence type="ECO:0000256" key="4">
    <source>
        <dbReference type="ARBA" id="ARBA00004406"/>
    </source>
</evidence>
<dbReference type="InterPro" id="IPR036396">
    <property type="entry name" value="Cyt_P450_sf"/>
</dbReference>
<keyword evidence="9" id="KW-0492">Microsome</keyword>
<dbReference type="PANTHER" id="PTHR24300">
    <property type="entry name" value="CYTOCHROME P450 508A4-RELATED"/>
    <property type="match status" value="1"/>
</dbReference>
<dbReference type="GO" id="GO:0008395">
    <property type="term" value="F:steroid hydroxylase activity"/>
    <property type="evidence" value="ECO:0007669"/>
    <property type="project" value="TreeGrafter"/>
</dbReference>
<gene>
    <name evidence="18" type="ORF">KUF71_007970</name>
</gene>
<evidence type="ECO:0000256" key="5">
    <source>
        <dbReference type="ARBA" id="ARBA00010617"/>
    </source>
</evidence>
<keyword evidence="17" id="KW-0812">Transmembrane</keyword>
<organism evidence="18 19">
    <name type="scientific">Frankliniella fusca</name>
    <dbReference type="NCBI Taxonomy" id="407009"/>
    <lineage>
        <taxon>Eukaryota</taxon>
        <taxon>Metazoa</taxon>
        <taxon>Ecdysozoa</taxon>
        <taxon>Arthropoda</taxon>
        <taxon>Hexapoda</taxon>
        <taxon>Insecta</taxon>
        <taxon>Pterygota</taxon>
        <taxon>Neoptera</taxon>
        <taxon>Paraneoptera</taxon>
        <taxon>Thysanoptera</taxon>
        <taxon>Terebrantia</taxon>
        <taxon>Thripoidea</taxon>
        <taxon>Thripidae</taxon>
        <taxon>Frankliniella</taxon>
    </lineage>
</organism>
<keyword evidence="7 14" id="KW-0479">Metal-binding</keyword>
<dbReference type="Pfam" id="PF00067">
    <property type="entry name" value="p450"/>
    <property type="match status" value="1"/>
</dbReference>
<evidence type="ECO:0000256" key="16">
    <source>
        <dbReference type="SAM" id="MobiDB-lite"/>
    </source>
</evidence>
<keyword evidence="8" id="KW-0256">Endoplasmic reticulum</keyword>
<reference evidence="18" key="2">
    <citation type="journal article" date="2023" name="BMC Genomics">
        <title>Pest status, molecular evolution, and epigenetic factors derived from the genome assembly of Frankliniella fusca, a thysanopteran phytovirus vector.</title>
        <authorList>
            <person name="Catto M.A."/>
            <person name="Labadie P.E."/>
            <person name="Jacobson A.L."/>
            <person name="Kennedy G.G."/>
            <person name="Srinivasan R."/>
            <person name="Hunt B.G."/>
        </authorList>
    </citation>
    <scope>NUCLEOTIDE SEQUENCE</scope>
    <source>
        <strain evidence="18">PL_HMW_Pooled</strain>
    </source>
</reference>
<protein>
    <submittedName>
        <fullName evidence="18">Methyl farnesoate epoxidase</fullName>
    </submittedName>
</protein>
<dbReference type="GO" id="GO:0006082">
    <property type="term" value="P:organic acid metabolic process"/>
    <property type="evidence" value="ECO:0007669"/>
    <property type="project" value="TreeGrafter"/>
</dbReference>
<sequence>MALAESSLPYPSLTLALLAVVVVVVLLLLLDVTKPRRFPPGPAWLPVVGAYPLLRRLVDKHGFLHEVWRELAARYGPVLGLRLGRDLVVVASGLAAVHEVLRHADFDGRPDGFFFRLRCFGERLGIVFTEGEHWQEQRRFSLRQLLPDLEAHVVAEAAELVGALRSSAAAAPARPVPMCGAFDVSVLNVLWAKLDGRRFRRDDARLAGLLRTLHDCFRETDVSGGLLNQMPFLRFVAPDRCGYTNTLRNLRTLWGFLEETVAEHKQDPTTPRGLIDAFLEMQQNGEGSGNFSEKQLLSLLLDLFMAGAETTSNTLGFCVMFLLQHPEVQRRAQDELDRVVGRHRDPCLKDRHKLNYLKAVLMETQRLGNIAPVGVPHRAVRNARIRGDKDGQEFVVPKGTIVLANLMSVHMDRDHWGDPERFRPERFLDETGSLKPPTKYFLPFGVGRRSCLGERLARSSLFLFAASLLHHFTLSPSPEHPIGERHFLDGFTLSPKPLYAVLTPRDLDVGAPASAPAPAGGSLGAGEPA</sequence>
<dbReference type="GO" id="GO:0020037">
    <property type="term" value="F:heme binding"/>
    <property type="evidence" value="ECO:0007669"/>
    <property type="project" value="InterPro"/>
</dbReference>
<accession>A0AAE1LGD6</accession>
<evidence type="ECO:0000256" key="15">
    <source>
        <dbReference type="RuleBase" id="RU000461"/>
    </source>
</evidence>
<feature type="transmembrane region" description="Helical" evidence="17">
    <location>
        <begin position="12"/>
        <end position="30"/>
    </location>
</feature>
<dbReference type="AlphaFoldDB" id="A0AAE1LGD6"/>
<dbReference type="GO" id="GO:0005506">
    <property type="term" value="F:iron ion binding"/>
    <property type="evidence" value="ECO:0007669"/>
    <property type="project" value="InterPro"/>
</dbReference>
<evidence type="ECO:0000256" key="11">
    <source>
        <dbReference type="ARBA" id="ARBA00023004"/>
    </source>
</evidence>
<evidence type="ECO:0000256" key="13">
    <source>
        <dbReference type="ARBA" id="ARBA00023136"/>
    </source>
</evidence>
<dbReference type="PROSITE" id="PS00086">
    <property type="entry name" value="CYTOCHROME_P450"/>
    <property type="match status" value="1"/>
</dbReference>
<dbReference type="GO" id="GO:0006805">
    <property type="term" value="P:xenobiotic metabolic process"/>
    <property type="evidence" value="ECO:0007669"/>
    <property type="project" value="TreeGrafter"/>
</dbReference>
<dbReference type="Gene3D" id="1.10.630.10">
    <property type="entry name" value="Cytochrome P450"/>
    <property type="match status" value="1"/>
</dbReference>
<evidence type="ECO:0000256" key="17">
    <source>
        <dbReference type="SAM" id="Phobius"/>
    </source>
</evidence>
<dbReference type="InterPro" id="IPR017972">
    <property type="entry name" value="Cyt_P450_CS"/>
</dbReference>
<evidence type="ECO:0000313" key="19">
    <source>
        <dbReference type="Proteomes" id="UP001219518"/>
    </source>
</evidence>
<reference evidence="18" key="1">
    <citation type="submission" date="2021-07" db="EMBL/GenBank/DDBJ databases">
        <authorList>
            <person name="Catto M.A."/>
            <person name="Jacobson A."/>
            <person name="Kennedy G."/>
            <person name="Labadie P."/>
            <person name="Hunt B.G."/>
            <person name="Srinivasan R."/>
        </authorList>
    </citation>
    <scope>NUCLEOTIDE SEQUENCE</scope>
    <source>
        <strain evidence="18">PL_HMW_Pooled</strain>
        <tissue evidence="18">Head</tissue>
    </source>
</reference>
<evidence type="ECO:0000256" key="7">
    <source>
        <dbReference type="ARBA" id="ARBA00022723"/>
    </source>
</evidence>
<keyword evidence="6 14" id="KW-0349">Heme</keyword>
<evidence type="ECO:0000256" key="2">
    <source>
        <dbReference type="ARBA" id="ARBA00003690"/>
    </source>
</evidence>
<evidence type="ECO:0000256" key="8">
    <source>
        <dbReference type="ARBA" id="ARBA00022824"/>
    </source>
</evidence>
<keyword evidence="10 15" id="KW-0560">Oxidoreductase</keyword>
<dbReference type="GO" id="GO:0016712">
    <property type="term" value="F:oxidoreductase activity, acting on paired donors, with incorporation or reduction of molecular oxygen, reduced flavin or flavoprotein as one donor, and incorporation of one atom of oxygen"/>
    <property type="evidence" value="ECO:0007669"/>
    <property type="project" value="TreeGrafter"/>
</dbReference>
<evidence type="ECO:0000256" key="14">
    <source>
        <dbReference type="PIRSR" id="PIRSR602401-1"/>
    </source>
</evidence>
<dbReference type="InterPro" id="IPR050182">
    <property type="entry name" value="Cytochrome_P450_fam2"/>
</dbReference>
<evidence type="ECO:0000256" key="10">
    <source>
        <dbReference type="ARBA" id="ARBA00023002"/>
    </source>
</evidence>
<evidence type="ECO:0000313" key="18">
    <source>
        <dbReference type="EMBL" id="KAK3918723.1"/>
    </source>
</evidence>
<feature type="binding site" description="axial binding residue" evidence="14">
    <location>
        <position position="451"/>
    </location>
    <ligand>
        <name>heme</name>
        <dbReference type="ChEBI" id="CHEBI:30413"/>
    </ligand>
    <ligandPart>
        <name>Fe</name>
        <dbReference type="ChEBI" id="CHEBI:18248"/>
    </ligandPart>
</feature>
<dbReference type="PANTHER" id="PTHR24300:SF376">
    <property type="entry name" value="CYTOCHROME P450 15A1"/>
    <property type="match status" value="1"/>
</dbReference>
<keyword evidence="17" id="KW-1133">Transmembrane helix</keyword>
<dbReference type="PRINTS" id="PR00385">
    <property type="entry name" value="P450"/>
</dbReference>
<keyword evidence="11 14" id="KW-0408">Iron</keyword>
<dbReference type="EMBL" id="JAHWGI010000960">
    <property type="protein sequence ID" value="KAK3918723.1"/>
    <property type="molecule type" value="Genomic_DNA"/>
</dbReference>
<keyword evidence="19" id="KW-1185">Reference proteome</keyword>
<comment type="caution">
    <text evidence="18">The sequence shown here is derived from an EMBL/GenBank/DDBJ whole genome shotgun (WGS) entry which is preliminary data.</text>
</comment>
<proteinExistence type="inferred from homology"/>
<keyword evidence="13 17" id="KW-0472">Membrane</keyword>
<name>A0AAE1LGD6_9NEOP</name>
<dbReference type="InterPro" id="IPR002401">
    <property type="entry name" value="Cyt_P450_E_grp-I"/>
</dbReference>
<dbReference type="FunFam" id="1.10.630.10:FF:000238">
    <property type="entry name" value="Cytochrome P450 2A6"/>
    <property type="match status" value="1"/>
</dbReference>
<evidence type="ECO:0000256" key="12">
    <source>
        <dbReference type="ARBA" id="ARBA00023033"/>
    </source>
</evidence>
<dbReference type="PRINTS" id="PR00463">
    <property type="entry name" value="EP450I"/>
</dbReference>
<dbReference type="Proteomes" id="UP001219518">
    <property type="component" value="Unassembled WGS sequence"/>
</dbReference>
<evidence type="ECO:0000256" key="3">
    <source>
        <dbReference type="ARBA" id="ARBA00004174"/>
    </source>
</evidence>
<feature type="region of interest" description="Disordered" evidence="16">
    <location>
        <begin position="510"/>
        <end position="529"/>
    </location>
</feature>
<keyword evidence="12 15" id="KW-0503">Monooxygenase</keyword>
<comment type="function">
    <text evidence="2">May be involved in the metabolism of insect hormones and in the breakdown of synthetic insecticides.</text>
</comment>
<evidence type="ECO:0000256" key="6">
    <source>
        <dbReference type="ARBA" id="ARBA00022617"/>
    </source>
</evidence>
<evidence type="ECO:0000256" key="1">
    <source>
        <dbReference type="ARBA" id="ARBA00001971"/>
    </source>
</evidence>
<dbReference type="GO" id="GO:0005789">
    <property type="term" value="C:endoplasmic reticulum membrane"/>
    <property type="evidence" value="ECO:0007669"/>
    <property type="project" value="UniProtKB-SubCell"/>
</dbReference>
<dbReference type="SUPFAM" id="SSF48264">
    <property type="entry name" value="Cytochrome P450"/>
    <property type="match status" value="1"/>
</dbReference>
<dbReference type="InterPro" id="IPR001128">
    <property type="entry name" value="Cyt_P450"/>
</dbReference>
<comment type="similarity">
    <text evidence="5 15">Belongs to the cytochrome P450 family.</text>
</comment>